<dbReference type="PANTHER" id="PTHR22550:SF5">
    <property type="entry name" value="LEUCINE ZIPPER PROTEIN 4"/>
    <property type="match status" value="1"/>
</dbReference>
<gene>
    <name evidence="5" type="ORF">B0537_08345</name>
</gene>
<dbReference type="AlphaFoldDB" id="A0A1S6IWD3"/>
<feature type="compositionally biased region" description="Basic and acidic residues" evidence="3">
    <location>
        <begin position="67"/>
        <end position="83"/>
    </location>
</feature>
<dbReference type="OrthoDB" id="1726708at2"/>
<dbReference type="GO" id="GO:0016020">
    <property type="term" value="C:membrane"/>
    <property type="evidence" value="ECO:0007669"/>
    <property type="project" value="InterPro"/>
</dbReference>
<evidence type="ECO:0000256" key="4">
    <source>
        <dbReference type="SAM" id="Phobius"/>
    </source>
</evidence>
<accession>A0A1S6IWD3</accession>
<evidence type="ECO:0000256" key="3">
    <source>
        <dbReference type="SAM" id="MobiDB-lite"/>
    </source>
</evidence>
<feature type="compositionally biased region" description="Basic and acidic residues" evidence="3">
    <location>
        <begin position="90"/>
        <end position="103"/>
    </location>
</feature>
<evidence type="ECO:0000256" key="1">
    <source>
        <dbReference type="ARBA" id="ARBA00005278"/>
    </source>
</evidence>
<dbReference type="Pfam" id="PF03323">
    <property type="entry name" value="GerA"/>
    <property type="match status" value="1"/>
</dbReference>
<feature type="transmembrane region" description="Helical" evidence="4">
    <location>
        <begin position="506"/>
        <end position="526"/>
    </location>
</feature>
<dbReference type="STRING" id="1833852.B0537_08345"/>
<name>A0A1S6IWD3_9FIRM</name>
<feature type="transmembrane region" description="Helical" evidence="4">
    <location>
        <begin position="414"/>
        <end position="433"/>
    </location>
</feature>
<feature type="compositionally biased region" description="Basic and acidic residues" evidence="3">
    <location>
        <begin position="43"/>
        <end position="52"/>
    </location>
</feature>
<reference evidence="5 6" key="1">
    <citation type="journal article" date="2016" name="Int. J. Syst. Evol. Microbiol.">
        <title>Desulfotomaculum ferrireducens sp. nov., a moderately thermophilic sulfate-reducing and dissimilatory Fe(III)-reducing bacterium isolated from compost.</title>
        <authorList>
            <person name="Yang G."/>
            <person name="Guo J."/>
            <person name="Zhuang L."/>
            <person name="Yuan Y."/>
            <person name="Zhou S."/>
        </authorList>
    </citation>
    <scope>NUCLEOTIDE SEQUENCE [LARGE SCALE GENOMIC DNA]</scope>
    <source>
        <strain evidence="5 6">GSS09</strain>
    </source>
</reference>
<feature type="transmembrane region" description="Helical" evidence="4">
    <location>
        <begin position="473"/>
        <end position="494"/>
    </location>
</feature>
<dbReference type="PANTHER" id="PTHR22550">
    <property type="entry name" value="SPORE GERMINATION PROTEIN"/>
    <property type="match status" value="1"/>
</dbReference>
<dbReference type="RefSeq" id="WP_077714166.1">
    <property type="nucleotide sequence ID" value="NZ_CP019698.1"/>
</dbReference>
<feature type="region of interest" description="Disordered" evidence="3">
    <location>
        <begin position="1"/>
        <end position="117"/>
    </location>
</feature>
<dbReference type="EMBL" id="CP019698">
    <property type="protein sequence ID" value="AQS59089.1"/>
    <property type="molecule type" value="Genomic_DNA"/>
</dbReference>
<evidence type="ECO:0000313" key="5">
    <source>
        <dbReference type="EMBL" id="AQS59089.1"/>
    </source>
</evidence>
<evidence type="ECO:0000256" key="2">
    <source>
        <dbReference type="ARBA" id="ARBA00023136"/>
    </source>
</evidence>
<organism evidence="5 6">
    <name type="scientific">Desulforamulus ferrireducens</name>
    <dbReference type="NCBI Taxonomy" id="1833852"/>
    <lineage>
        <taxon>Bacteria</taxon>
        <taxon>Bacillati</taxon>
        <taxon>Bacillota</taxon>
        <taxon>Clostridia</taxon>
        <taxon>Eubacteriales</taxon>
        <taxon>Peptococcaceae</taxon>
        <taxon>Desulforamulus</taxon>
    </lineage>
</organism>
<keyword evidence="2 4" id="KW-0472">Membrane</keyword>
<keyword evidence="4" id="KW-0812">Transmembrane</keyword>
<evidence type="ECO:0000313" key="6">
    <source>
        <dbReference type="Proteomes" id="UP000189464"/>
    </source>
</evidence>
<proteinExistence type="inferred from homology"/>
<feature type="compositionally biased region" description="Polar residues" evidence="3">
    <location>
        <begin position="1"/>
        <end position="13"/>
    </location>
</feature>
<dbReference type="Proteomes" id="UP000189464">
    <property type="component" value="Chromosome"/>
</dbReference>
<feature type="compositionally biased region" description="Basic residues" evidence="3">
    <location>
        <begin position="53"/>
        <end position="66"/>
    </location>
</feature>
<dbReference type="InterPro" id="IPR004995">
    <property type="entry name" value="Spore_Ger"/>
</dbReference>
<feature type="transmembrane region" description="Helical" evidence="4">
    <location>
        <begin position="532"/>
        <end position="555"/>
    </location>
</feature>
<keyword evidence="4" id="KW-1133">Transmembrane helix</keyword>
<sequence>MNWWQELQKTFTNTDREGFVLQETSEEKAEAQQQQKSEPSTSQEKEKAEQGKKRSQLKRPQKVAGRKKTEQQEDKPLGEDKEAQQAGQDARQEPREQPGQDKGKIKKPLKVYQAQKDQDPDLVSPYLELNEQRLKELYDLPNNKDFIIRHFTIAVSPPVKAFAFFMEGMSDKTSINTYVLQPLMLFSNFQPHIEGYLIDHIEKRVLIGNQVNVHQKFEQIVAGINFGSTAVFVDGCEQALLVDTKGWDHRSVSMPINEKVIRGPHESFTETLRTNTALIRKHIRSANLTTEMLKLGKTTHRDVAIMYLRDVVNPQLLKEVKRRIASIKVEGIMESGILEQMIEERPWNIAPQVMATERPDRVAFYIVKGKVAILLDGSPYALLVPTTMFDQMQTMEDFYLRPLYGTFLRLIRGFAFYISFLTPGFYLAIILFHKEMVPTDLLLAIAGARERVPFPSLVEVIIMEVSFELIREAGIRVPGVMGNTIGIVGALILGQAAVQANIVSPILVIVVAVTGLASFAVPYYSLQFSLRIMRFAYIFLGAALGFVGIIFGLFVQMHMMAALKSFGVPYLAPMAPTTKSVGDVVLRRPAYSWEKRPDYLNTQQEKLQPNIARGWIKESTKRKRKP</sequence>
<protein>
    <submittedName>
        <fullName evidence="5">Spore germination protein</fullName>
    </submittedName>
</protein>
<dbReference type="InterPro" id="IPR050768">
    <property type="entry name" value="UPF0353/GerABKA_families"/>
</dbReference>
<dbReference type="KEGG" id="dfg:B0537_08345"/>
<comment type="similarity">
    <text evidence="1">Belongs to the GerABKA family.</text>
</comment>
<keyword evidence="6" id="KW-1185">Reference proteome</keyword>
<dbReference type="GO" id="GO:0009847">
    <property type="term" value="P:spore germination"/>
    <property type="evidence" value="ECO:0007669"/>
    <property type="project" value="InterPro"/>
</dbReference>